<dbReference type="AlphaFoldDB" id="A0A1H1BDR1"/>
<reference evidence="1 2" key="1">
    <citation type="submission" date="2016-10" db="EMBL/GenBank/DDBJ databases">
        <authorList>
            <person name="de Groot N.N."/>
        </authorList>
    </citation>
    <scope>NUCLEOTIDE SEQUENCE [LARGE SCALE GENOMIC DNA]</scope>
    <source>
        <strain evidence="1 2">DSM 20117</strain>
    </source>
</reference>
<dbReference type="STRING" id="37928.SAMN04489742_1360"/>
<evidence type="ECO:0000313" key="1">
    <source>
        <dbReference type="EMBL" id="SDQ50052.1"/>
    </source>
</evidence>
<gene>
    <name evidence="1" type="ORF">SAMN04489742_1360</name>
</gene>
<keyword evidence="2" id="KW-1185">Reference proteome</keyword>
<protein>
    <submittedName>
        <fullName evidence="1">Uncharacterized protein</fullName>
    </submittedName>
</protein>
<dbReference type="EMBL" id="FNKH01000002">
    <property type="protein sequence ID" value="SDQ50052.1"/>
    <property type="molecule type" value="Genomic_DNA"/>
</dbReference>
<dbReference type="KEGG" id="acry:AC20117_10565"/>
<evidence type="ECO:0000313" key="2">
    <source>
        <dbReference type="Proteomes" id="UP000181917"/>
    </source>
</evidence>
<dbReference type="Proteomes" id="UP000181917">
    <property type="component" value="Unassembled WGS sequence"/>
</dbReference>
<proteinExistence type="predicted"/>
<organism evidence="1 2">
    <name type="scientific">Crystallibacter crystallopoietes</name>
    <dbReference type="NCBI Taxonomy" id="37928"/>
    <lineage>
        <taxon>Bacteria</taxon>
        <taxon>Bacillati</taxon>
        <taxon>Actinomycetota</taxon>
        <taxon>Actinomycetes</taxon>
        <taxon>Micrococcales</taxon>
        <taxon>Micrococcaceae</taxon>
        <taxon>Crystallibacter</taxon>
    </lineage>
</organism>
<name>A0A1H1BDR1_9MICC</name>
<sequence>MSHDLYDRGGKPINGETFERLMKDPTYFMLADDRVVLPGQDRPIRIATKWIGLLKTITDPLFVCYIYGDPETDGVEEICSDYEDEALSVHAAAVKRYEDIAAVRRAYLDNGGPETLIGGAL</sequence>
<dbReference type="RefSeq" id="WP_074699778.1">
    <property type="nucleotide sequence ID" value="NZ_CP018863.1"/>
</dbReference>
<accession>A0A1H1BDR1</accession>